<sequence length="235" mass="27068">MASADYSGDMSLSQEILKRTTESYRRLRNTIRFLLSNLSDFDPLEHAVPLANMVEMDQYALLRAREVQEKVVGELYSRYAFHHVVQEVVGYCSEDLGAFYLDVIKDRLYTTKADSHARRSAQTALYHITRSLLLMVAPILCFTADEAWNVLVDSEEESTLYHIWHEFPARPWSARPRCLPSGRPSASCAPRSTRKSRRCAAPTSWAPRCRPRWKSTRRPSWPAIWPAWARNLSSC</sequence>
<dbReference type="PANTHER" id="PTHR42765:SF1">
    <property type="entry name" value="ISOLEUCINE--TRNA LIGASE, MITOCHONDRIAL"/>
    <property type="match status" value="1"/>
</dbReference>
<dbReference type="InterPro" id="IPR050081">
    <property type="entry name" value="Ile-tRNA_ligase"/>
</dbReference>
<comment type="catalytic activity">
    <reaction evidence="6">
        <text>tRNA(Ile) + L-isoleucine + ATP = L-isoleucyl-tRNA(Ile) + AMP + diphosphate</text>
        <dbReference type="Rhea" id="RHEA:11060"/>
        <dbReference type="Rhea" id="RHEA-COMP:9666"/>
        <dbReference type="Rhea" id="RHEA-COMP:9695"/>
        <dbReference type="ChEBI" id="CHEBI:30616"/>
        <dbReference type="ChEBI" id="CHEBI:33019"/>
        <dbReference type="ChEBI" id="CHEBI:58045"/>
        <dbReference type="ChEBI" id="CHEBI:78442"/>
        <dbReference type="ChEBI" id="CHEBI:78528"/>
        <dbReference type="ChEBI" id="CHEBI:456215"/>
        <dbReference type="EC" id="6.1.1.5"/>
    </reaction>
</comment>
<dbReference type="Proteomes" id="UP000275777">
    <property type="component" value="Chromosome"/>
</dbReference>
<keyword evidence="5" id="KW-0030">Aminoacyl-tRNA synthetase</keyword>
<feature type="domain" description="Methionyl/Valyl/Leucyl/Isoleucyl-tRNA synthetase anticodon-binding" evidence="7">
    <location>
        <begin position="57"/>
        <end position="170"/>
    </location>
</feature>
<gene>
    <name evidence="8" type="primary">ileS_1</name>
    <name evidence="8" type="ORF">NCTC9695_05221</name>
</gene>
<protein>
    <submittedName>
        <fullName evidence="8">Isoleucine--tRNA ligase</fullName>
        <ecNumber evidence="8">6.1.1.5</ecNumber>
    </submittedName>
</protein>
<proteinExistence type="predicted"/>
<dbReference type="Gene3D" id="1.10.730.20">
    <property type="match status" value="1"/>
</dbReference>
<organism evidence="8 9">
    <name type="scientific">Chromobacterium violaceum</name>
    <dbReference type="NCBI Taxonomy" id="536"/>
    <lineage>
        <taxon>Bacteria</taxon>
        <taxon>Pseudomonadati</taxon>
        <taxon>Pseudomonadota</taxon>
        <taxon>Betaproteobacteria</taxon>
        <taxon>Neisseriales</taxon>
        <taxon>Chromobacteriaceae</taxon>
        <taxon>Chromobacterium</taxon>
    </lineage>
</organism>
<dbReference type="AlphaFoldDB" id="A0A3S4LN64"/>
<evidence type="ECO:0000256" key="4">
    <source>
        <dbReference type="ARBA" id="ARBA00022917"/>
    </source>
</evidence>
<dbReference type="GO" id="GO:0000049">
    <property type="term" value="F:tRNA binding"/>
    <property type="evidence" value="ECO:0007669"/>
    <property type="project" value="InterPro"/>
</dbReference>
<dbReference type="InterPro" id="IPR009080">
    <property type="entry name" value="tRNAsynth_Ia_anticodon-bd"/>
</dbReference>
<dbReference type="EMBL" id="LR134182">
    <property type="protein sequence ID" value="VEB44717.1"/>
    <property type="molecule type" value="Genomic_DNA"/>
</dbReference>
<dbReference type="Pfam" id="PF08264">
    <property type="entry name" value="Anticodon_1"/>
    <property type="match status" value="1"/>
</dbReference>
<dbReference type="InterPro" id="IPR013155">
    <property type="entry name" value="M/V/L/I-tRNA-synth_anticd-bd"/>
</dbReference>
<reference evidence="8 9" key="1">
    <citation type="submission" date="2018-12" db="EMBL/GenBank/DDBJ databases">
        <authorList>
            <consortium name="Pathogen Informatics"/>
        </authorList>
    </citation>
    <scope>NUCLEOTIDE SEQUENCE [LARGE SCALE GENOMIC DNA]</scope>
    <source>
        <strain evidence="8 9">NCTC9695</strain>
    </source>
</reference>
<dbReference type="GO" id="GO:0005829">
    <property type="term" value="C:cytosol"/>
    <property type="evidence" value="ECO:0007669"/>
    <property type="project" value="TreeGrafter"/>
</dbReference>
<dbReference type="InterPro" id="IPR033708">
    <property type="entry name" value="Anticodon_Ile_BEm"/>
</dbReference>
<evidence type="ECO:0000256" key="6">
    <source>
        <dbReference type="ARBA" id="ARBA00048359"/>
    </source>
</evidence>
<evidence type="ECO:0000256" key="5">
    <source>
        <dbReference type="ARBA" id="ARBA00023146"/>
    </source>
</evidence>
<dbReference type="GO" id="GO:0004822">
    <property type="term" value="F:isoleucine-tRNA ligase activity"/>
    <property type="evidence" value="ECO:0007669"/>
    <property type="project" value="UniProtKB-EC"/>
</dbReference>
<keyword evidence="3" id="KW-0067">ATP-binding</keyword>
<dbReference type="GO" id="GO:0006428">
    <property type="term" value="P:isoleucyl-tRNA aminoacylation"/>
    <property type="evidence" value="ECO:0007669"/>
    <property type="project" value="TreeGrafter"/>
</dbReference>
<dbReference type="CDD" id="cd07960">
    <property type="entry name" value="Anticodon_Ia_Ile_BEm"/>
    <property type="match status" value="1"/>
</dbReference>
<keyword evidence="2" id="KW-0547">Nucleotide-binding</keyword>
<evidence type="ECO:0000256" key="3">
    <source>
        <dbReference type="ARBA" id="ARBA00022840"/>
    </source>
</evidence>
<evidence type="ECO:0000259" key="7">
    <source>
        <dbReference type="Pfam" id="PF08264"/>
    </source>
</evidence>
<keyword evidence="1 8" id="KW-0436">Ligase</keyword>
<evidence type="ECO:0000313" key="9">
    <source>
        <dbReference type="Proteomes" id="UP000275777"/>
    </source>
</evidence>
<evidence type="ECO:0000256" key="2">
    <source>
        <dbReference type="ARBA" id="ARBA00022741"/>
    </source>
</evidence>
<accession>A0A3S4LN64</accession>
<evidence type="ECO:0000256" key="1">
    <source>
        <dbReference type="ARBA" id="ARBA00022598"/>
    </source>
</evidence>
<name>A0A3S4LN64_CHRVL</name>
<dbReference type="SUPFAM" id="SSF47323">
    <property type="entry name" value="Anticodon-binding domain of a subclass of class I aminoacyl-tRNA synthetases"/>
    <property type="match status" value="1"/>
</dbReference>
<dbReference type="GO" id="GO:0005524">
    <property type="term" value="F:ATP binding"/>
    <property type="evidence" value="ECO:0007669"/>
    <property type="project" value="UniProtKB-KW"/>
</dbReference>
<evidence type="ECO:0000313" key="8">
    <source>
        <dbReference type="EMBL" id="VEB44717.1"/>
    </source>
</evidence>
<dbReference type="EC" id="6.1.1.5" evidence="8"/>
<keyword evidence="4" id="KW-0648">Protein biosynthesis</keyword>
<dbReference type="PANTHER" id="PTHR42765">
    <property type="entry name" value="SOLEUCYL-TRNA SYNTHETASE"/>
    <property type="match status" value="1"/>
</dbReference>